<dbReference type="InterPro" id="IPR019819">
    <property type="entry name" value="Carboxylesterase_B_CS"/>
</dbReference>
<comment type="caution">
    <text evidence="6">The sequence shown here is derived from an EMBL/GenBank/DDBJ whole genome shotgun (WGS) entry which is preliminary data.</text>
</comment>
<keyword evidence="3" id="KW-0378">Hydrolase</keyword>
<evidence type="ECO:0000256" key="2">
    <source>
        <dbReference type="ARBA" id="ARBA00022487"/>
    </source>
</evidence>
<dbReference type="InterPro" id="IPR019826">
    <property type="entry name" value="Carboxylesterase_B_AS"/>
</dbReference>
<evidence type="ECO:0000256" key="1">
    <source>
        <dbReference type="ARBA" id="ARBA00005964"/>
    </source>
</evidence>
<dbReference type="PROSITE" id="PS00941">
    <property type="entry name" value="CARBOXYLESTERASE_B_2"/>
    <property type="match status" value="1"/>
</dbReference>
<evidence type="ECO:0000313" key="6">
    <source>
        <dbReference type="EMBL" id="KAJ4441010.1"/>
    </source>
</evidence>
<dbReference type="Proteomes" id="UP001148838">
    <property type="component" value="Unassembled WGS sequence"/>
</dbReference>
<feature type="domain" description="Carboxylesterase type B" evidence="5">
    <location>
        <begin position="16"/>
        <end position="456"/>
    </location>
</feature>
<dbReference type="SUPFAM" id="SSF53474">
    <property type="entry name" value="alpha/beta-Hydrolases"/>
    <property type="match status" value="2"/>
</dbReference>
<keyword evidence="7" id="KW-1185">Reference proteome</keyword>
<dbReference type="PANTHER" id="PTHR11559">
    <property type="entry name" value="CARBOXYLESTERASE"/>
    <property type="match status" value="1"/>
</dbReference>
<evidence type="ECO:0000259" key="5">
    <source>
        <dbReference type="Pfam" id="PF00135"/>
    </source>
</evidence>
<keyword evidence="4" id="KW-0325">Glycoprotein</keyword>
<evidence type="ECO:0000256" key="4">
    <source>
        <dbReference type="ARBA" id="ARBA00023180"/>
    </source>
</evidence>
<keyword evidence="2" id="KW-0719">Serine esterase</keyword>
<organism evidence="6 7">
    <name type="scientific">Periplaneta americana</name>
    <name type="common">American cockroach</name>
    <name type="synonym">Blatta americana</name>
    <dbReference type="NCBI Taxonomy" id="6978"/>
    <lineage>
        <taxon>Eukaryota</taxon>
        <taxon>Metazoa</taxon>
        <taxon>Ecdysozoa</taxon>
        <taxon>Arthropoda</taxon>
        <taxon>Hexapoda</taxon>
        <taxon>Insecta</taxon>
        <taxon>Pterygota</taxon>
        <taxon>Neoptera</taxon>
        <taxon>Polyneoptera</taxon>
        <taxon>Dictyoptera</taxon>
        <taxon>Blattodea</taxon>
        <taxon>Blattoidea</taxon>
        <taxon>Blattidae</taxon>
        <taxon>Blattinae</taxon>
        <taxon>Periplaneta</taxon>
    </lineage>
</organism>
<dbReference type="Gene3D" id="3.40.50.1820">
    <property type="entry name" value="alpha/beta hydrolase"/>
    <property type="match status" value="2"/>
</dbReference>
<evidence type="ECO:0000313" key="7">
    <source>
        <dbReference type="Proteomes" id="UP001148838"/>
    </source>
</evidence>
<dbReference type="EMBL" id="JAJSOF020000015">
    <property type="protein sequence ID" value="KAJ4441010.1"/>
    <property type="molecule type" value="Genomic_DNA"/>
</dbReference>
<dbReference type="InterPro" id="IPR002018">
    <property type="entry name" value="CarbesteraseB"/>
</dbReference>
<feature type="domain" description="Carboxylesterase type B" evidence="5">
    <location>
        <begin position="516"/>
        <end position="928"/>
    </location>
</feature>
<gene>
    <name evidence="6" type="ORF">ANN_10859</name>
</gene>
<dbReference type="InterPro" id="IPR029058">
    <property type="entry name" value="AB_hydrolase_fold"/>
</dbReference>
<sequence>MHRVTSPRPEVDFEIFATPNSPQKLPVIVLIHGGKFVFGSGASVASAPDFIMNEDVIFVTINYRLGVLGFFSTGDDEAPGNFGLKDQVAALRWVQHNIAQFGGDPKKVTLMGQSAGSKSVHLHMFSSLSKGLFQRAISQSGSAFSLNIQPLMDHTSQARQQAQIVGCPTNNSAQLVRCLRGVDARTLVSAELNLWQPVLEKRSSSNPEPFLTASPLELVQSGDFYKVPWLMGSTSQEGAFIGAQKIVSQAQRQAFSEHMDEDGPDIFALGLSLNQSDIPETWKRIRDFYFGEGNNTVSKDALSKLYTDRMVVHSVHKAAVLHSQAGQRPIFKYNFGYRGKYSYVDFQLYKMTPADLGEYYSPTTNTPDKKNERTDGQTDKRVLCVVHTDDLIYLVPLPTMRWWPEGHPDLETLHVMVAMWTNFAKYGNPTPNCANIGLVWQPFNTSTHAYLNISQDIIQVPGAHGIRPIRLSMETFLYKDRMQLCSILGFRKRWLLLAACVSVFFAGYAQCICFRRTSLGFVSGLKQRSQEGKPFCSYRGIPYAVPPVGELRFKAPQPFGRWPHLLQAKQDAPICPQRFNGKVVGDEDCLYLNVYAPKHSYFARIHHAKYPVMLYIHGGLFEFGTGASNRAGPEYLLNHDVVLVTINYRLGVLGFLSTGDDEAPGNWAMKDQVAALRWVRDNIHNFGGDPNKITLMGHSAGATSVHFHMFSPLSRGMFHRAISQSGTAFSPFMLPLFDPFAKAQEQAWTVGCPKGSSVEMVRCLRKLDVAYLVENQLRLWQPVVEAKRASNPDPFLTSSALEVAQSGDFYKVPWLMGSTSQEGALYGERNIIDPTRRTRFTEKFDTEGPGDLALSLSLDTSQIPETWRQIRDFYFGERSVINIDAMIKMYTDRYIDHSVHKAAVIHTQAGHHPIYRYNFAYQGRYSYAHLSELRKPDTNLVYKPIPYDAVTCPIATESAEYTVTEETQEECPLSSPANDSDSDYYQPGEDIHLMNNVTLIQDHAISYGNWHHRKVKLNCSVRLKEFNFLAQRIHNFGTDTKNL</sequence>
<name>A0ABQ8T3F0_PERAM</name>
<dbReference type="InterPro" id="IPR050309">
    <property type="entry name" value="Type-B_Carboxylest/Lipase"/>
</dbReference>
<accession>A0ABQ8T3F0</accession>
<proteinExistence type="inferred from homology"/>
<comment type="similarity">
    <text evidence="1">Belongs to the type-B carboxylesterase/lipase family.</text>
</comment>
<reference evidence="6 7" key="1">
    <citation type="journal article" date="2022" name="Allergy">
        <title>Genome assembly and annotation of Periplaneta americana reveal a comprehensive cockroach allergen profile.</title>
        <authorList>
            <person name="Wang L."/>
            <person name="Xiong Q."/>
            <person name="Saelim N."/>
            <person name="Wang L."/>
            <person name="Nong W."/>
            <person name="Wan A.T."/>
            <person name="Shi M."/>
            <person name="Liu X."/>
            <person name="Cao Q."/>
            <person name="Hui J.H.L."/>
            <person name="Sookrung N."/>
            <person name="Leung T.F."/>
            <person name="Tungtrongchitr A."/>
            <person name="Tsui S.K.W."/>
        </authorList>
    </citation>
    <scope>NUCLEOTIDE SEQUENCE [LARGE SCALE GENOMIC DNA]</scope>
    <source>
        <strain evidence="6">PWHHKU_190912</strain>
    </source>
</reference>
<protein>
    <recommendedName>
        <fullName evidence="5">Carboxylesterase type B domain-containing protein</fullName>
    </recommendedName>
</protein>
<dbReference type="Pfam" id="PF00135">
    <property type="entry name" value="COesterase"/>
    <property type="match status" value="2"/>
</dbReference>
<dbReference type="PROSITE" id="PS00122">
    <property type="entry name" value="CARBOXYLESTERASE_B_1"/>
    <property type="match status" value="2"/>
</dbReference>
<evidence type="ECO:0000256" key="3">
    <source>
        <dbReference type="ARBA" id="ARBA00022801"/>
    </source>
</evidence>